<feature type="region of interest" description="Disordered" evidence="3">
    <location>
        <begin position="35"/>
        <end position="72"/>
    </location>
</feature>
<dbReference type="InterPro" id="IPR050335">
    <property type="entry name" value="ERT1_acuK_gluconeogen_tf"/>
</dbReference>
<feature type="compositionally biased region" description="Basic and acidic residues" evidence="3">
    <location>
        <begin position="294"/>
        <end position="304"/>
    </location>
</feature>
<dbReference type="GO" id="GO:0008270">
    <property type="term" value="F:zinc ion binding"/>
    <property type="evidence" value="ECO:0007669"/>
    <property type="project" value="InterPro"/>
</dbReference>
<feature type="compositionally biased region" description="Basic and acidic residues" evidence="3">
    <location>
        <begin position="127"/>
        <end position="143"/>
    </location>
</feature>
<feature type="compositionally biased region" description="Basic and acidic residues" evidence="3">
    <location>
        <begin position="220"/>
        <end position="243"/>
    </location>
</feature>
<reference evidence="5" key="1">
    <citation type="journal article" date="2014" name="Genome Announc.">
        <title>De novo whole-genome sequence and genome annotation of Lichtheimia ramosa.</title>
        <authorList>
            <person name="Linde J."/>
            <person name="Schwartze V."/>
            <person name="Binder U."/>
            <person name="Lass-Florl C."/>
            <person name="Voigt K."/>
            <person name="Horn F."/>
        </authorList>
    </citation>
    <scope>NUCLEOTIDE SEQUENCE</scope>
    <source>
        <strain evidence="5">JMRC FSU:6197</strain>
    </source>
</reference>
<protein>
    <recommendedName>
        <fullName evidence="4">Zn(2)-C6 fungal-type domain-containing protein</fullName>
    </recommendedName>
</protein>
<dbReference type="OrthoDB" id="5575144at2759"/>
<dbReference type="PANTHER" id="PTHR47659:SF7">
    <property type="entry name" value="FUNGAL TRANSCRIPTIONAL REGULATORY PROTEIN, N-TERMINAL DOMAIN-CONTAINING PROTEIN"/>
    <property type="match status" value="1"/>
</dbReference>
<feature type="compositionally biased region" description="Low complexity" evidence="3">
    <location>
        <begin position="249"/>
        <end position="262"/>
    </location>
</feature>
<dbReference type="GO" id="GO:0000981">
    <property type="term" value="F:DNA-binding transcription factor activity, RNA polymerase II-specific"/>
    <property type="evidence" value="ECO:0007669"/>
    <property type="project" value="InterPro"/>
</dbReference>
<evidence type="ECO:0000259" key="4">
    <source>
        <dbReference type="PROSITE" id="PS50048"/>
    </source>
</evidence>
<sequence length="304" mass="32513">MQQYQTNTTTKDAQQPSTSTATALDAAAVSSAFSSLIGNPSGLQPLQPVAAAPGATTSQATTTGQPQAKRKQVKNACTNCQKACKKCDDARPCPRCIKYGISATCVNSVRKERKKGIKRGPYKRRQKTEDGKTVKASRVDQGETKASNQDTTSRSNGVNPPTLVPYSYPGNLQQYAQHLGAAAAYGYKEQVMSNPNSFVVGAVYPSSLDYQMVVSSNGDAQHKDQSTTDKNAKSTNETEEKHTTATTMPDASTSSGTSSPDSAQDEDATKYERLTQLCTAALKQNDNDNSSNNNKKDVEGKSED</sequence>
<keyword evidence="1" id="KW-0479">Metal-binding</keyword>
<dbReference type="EMBL" id="LK023368">
    <property type="protein sequence ID" value="CDS12592.1"/>
    <property type="molecule type" value="Genomic_DNA"/>
</dbReference>
<feature type="region of interest" description="Disordered" evidence="3">
    <location>
        <begin position="1"/>
        <end position="22"/>
    </location>
</feature>
<feature type="compositionally biased region" description="Polar residues" evidence="3">
    <location>
        <begin position="1"/>
        <end position="16"/>
    </location>
</feature>
<evidence type="ECO:0000256" key="2">
    <source>
        <dbReference type="ARBA" id="ARBA00023242"/>
    </source>
</evidence>
<dbReference type="SMART" id="SM00066">
    <property type="entry name" value="GAL4"/>
    <property type="match status" value="1"/>
</dbReference>
<evidence type="ECO:0000256" key="3">
    <source>
        <dbReference type="SAM" id="MobiDB-lite"/>
    </source>
</evidence>
<accession>A0A077X0N0</accession>
<dbReference type="InterPro" id="IPR036864">
    <property type="entry name" value="Zn2-C6_fun-type_DNA-bd_sf"/>
</dbReference>
<proteinExistence type="predicted"/>
<organism evidence="5">
    <name type="scientific">Lichtheimia ramosa</name>
    <dbReference type="NCBI Taxonomy" id="688394"/>
    <lineage>
        <taxon>Eukaryota</taxon>
        <taxon>Fungi</taxon>
        <taxon>Fungi incertae sedis</taxon>
        <taxon>Mucoromycota</taxon>
        <taxon>Mucoromycotina</taxon>
        <taxon>Mucoromycetes</taxon>
        <taxon>Mucorales</taxon>
        <taxon>Lichtheimiaceae</taxon>
        <taxon>Lichtheimia</taxon>
    </lineage>
</organism>
<dbReference type="SUPFAM" id="SSF57701">
    <property type="entry name" value="Zn2/Cys6 DNA-binding domain"/>
    <property type="match status" value="1"/>
</dbReference>
<feature type="compositionally biased region" description="Low complexity" evidence="3">
    <location>
        <begin position="50"/>
        <end position="67"/>
    </location>
</feature>
<evidence type="ECO:0000313" key="5">
    <source>
        <dbReference type="EMBL" id="CDS12592.1"/>
    </source>
</evidence>
<feature type="region of interest" description="Disordered" evidence="3">
    <location>
        <begin position="112"/>
        <end position="166"/>
    </location>
</feature>
<dbReference type="AlphaFoldDB" id="A0A077X0N0"/>
<feature type="domain" description="Zn(2)-C6 fungal-type" evidence="4">
    <location>
        <begin position="76"/>
        <end position="107"/>
    </location>
</feature>
<keyword evidence="2" id="KW-0539">Nucleus</keyword>
<dbReference type="InterPro" id="IPR001138">
    <property type="entry name" value="Zn2Cys6_DnaBD"/>
</dbReference>
<feature type="compositionally biased region" description="Polar residues" evidence="3">
    <location>
        <begin position="144"/>
        <end position="159"/>
    </location>
</feature>
<feature type="compositionally biased region" description="Basic residues" evidence="3">
    <location>
        <begin position="112"/>
        <end position="126"/>
    </location>
</feature>
<gene>
    <name evidence="5" type="ORF">LRAMOSA04778</name>
</gene>
<dbReference type="PROSITE" id="PS50048">
    <property type="entry name" value="ZN2_CY6_FUNGAL_2"/>
    <property type="match status" value="1"/>
</dbReference>
<dbReference type="CDD" id="cd00067">
    <property type="entry name" value="GAL4"/>
    <property type="match status" value="1"/>
</dbReference>
<evidence type="ECO:0000256" key="1">
    <source>
        <dbReference type="ARBA" id="ARBA00022723"/>
    </source>
</evidence>
<feature type="region of interest" description="Disordered" evidence="3">
    <location>
        <begin position="217"/>
        <end position="304"/>
    </location>
</feature>
<dbReference type="PANTHER" id="PTHR47659">
    <property type="entry name" value="ZN(II)2CYS6 TRANSCRIPTION FACTOR (EUROFUNG)-RELATED"/>
    <property type="match status" value="1"/>
</dbReference>
<name>A0A077X0N0_9FUNG</name>